<dbReference type="Proteomes" id="UP000755585">
    <property type="component" value="Unassembled WGS sequence"/>
</dbReference>
<accession>A0ABS4UMH5</accession>
<name>A0ABS4UMH5_9ACTN</name>
<sequence length="43" mass="4684">MCTLPPEVRAALYGAHREADAPPDPAETPMPEEEPVGHHLVHD</sequence>
<reference evidence="2 3" key="1">
    <citation type="submission" date="2021-03" db="EMBL/GenBank/DDBJ databases">
        <title>Sequencing the genomes of 1000 actinobacteria strains.</title>
        <authorList>
            <person name="Klenk H.-P."/>
        </authorList>
    </citation>
    <scope>NUCLEOTIDE SEQUENCE [LARGE SCALE GENOMIC DNA]</scope>
    <source>
        <strain evidence="2 3">DSM 18824</strain>
    </source>
</reference>
<comment type="caution">
    <text evidence="2">The sequence shown here is derived from an EMBL/GenBank/DDBJ whole genome shotgun (WGS) entry which is preliminary data.</text>
</comment>
<keyword evidence="3" id="KW-1185">Reference proteome</keyword>
<organism evidence="2 3">
    <name type="scientific">Kribbella aluminosa</name>
    <dbReference type="NCBI Taxonomy" id="416017"/>
    <lineage>
        <taxon>Bacteria</taxon>
        <taxon>Bacillati</taxon>
        <taxon>Actinomycetota</taxon>
        <taxon>Actinomycetes</taxon>
        <taxon>Propionibacteriales</taxon>
        <taxon>Kribbellaceae</taxon>
        <taxon>Kribbella</taxon>
    </lineage>
</organism>
<evidence type="ECO:0000313" key="2">
    <source>
        <dbReference type="EMBL" id="MBP2352853.1"/>
    </source>
</evidence>
<evidence type="ECO:0000256" key="1">
    <source>
        <dbReference type="SAM" id="MobiDB-lite"/>
    </source>
</evidence>
<protein>
    <submittedName>
        <fullName evidence="2">Uncharacterized protein</fullName>
    </submittedName>
</protein>
<feature type="region of interest" description="Disordered" evidence="1">
    <location>
        <begin position="14"/>
        <end position="43"/>
    </location>
</feature>
<proteinExistence type="predicted"/>
<evidence type="ECO:0000313" key="3">
    <source>
        <dbReference type="Proteomes" id="UP000755585"/>
    </source>
</evidence>
<dbReference type="EMBL" id="JAGINT010000001">
    <property type="protein sequence ID" value="MBP2352853.1"/>
    <property type="molecule type" value="Genomic_DNA"/>
</dbReference>
<gene>
    <name evidence="2" type="ORF">JOF29_003936</name>
</gene>